<feature type="transmembrane region" description="Helical" evidence="6">
    <location>
        <begin position="471"/>
        <end position="490"/>
    </location>
</feature>
<keyword evidence="2" id="KW-1003">Cell membrane</keyword>
<dbReference type="GO" id="GO:0005886">
    <property type="term" value="C:plasma membrane"/>
    <property type="evidence" value="ECO:0007669"/>
    <property type="project" value="UniProtKB-SubCell"/>
</dbReference>
<keyword evidence="3 6" id="KW-0812">Transmembrane</keyword>
<evidence type="ECO:0000313" key="8">
    <source>
        <dbReference type="Proteomes" id="UP000292298"/>
    </source>
</evidence>
<dbReference type="PANTHER" id="PTHR30250">
    <property type="entry name" value="PST FAMILY PREDICTED COLANIC ACID TRANSPORTER"/>
    <property type="match status" value="1"/>
</dbReference>
<feature type="transmembrane region" description="Helical" evidence="6">
    <location>
        <begin position="439"/>
        <end position="459"/>
    </location>
</feature>
<name>A0A4Q8D2M4_9GAMM</name>
<feature type="transmembrane region" description="Helical" evidence="6">
    <location>
        <begin position="251"/>
        <end position="270"/>
    </location>
</feature>
<dbReference type="AlphaFoldDB" id="A0A4Q8D2M4"/>
<evidence type="ECO:0000313" key="7">
    <source>
        <dbReference type="EMBL" id="RZU99592.1"/>
    </source>
</evidence>
<comment type="caution">
    <text evidence="7">The sequence shown here is derived from an EMBL/GenBank/DDBJ whole genome shotgun (WGS) entry which is preliminary data.</text>
</comment>
<organism evidence="7 8">
    <name type="scientific">Spiribacter vilamensis</name>
    <dbReference type="NCBI Taxonomy" id="531306"/>
    <lineage>
        <taxon>Bacteria</taxon>
        <taxon>Pseudomonadati</taxon>
        <taxon>Pseudomonadota</taxon>
        <taxon>Gammaproteobacteria</taxon>
        <taxon>Chromatiales</taxon>
        <taxon>Ectothiorhodospiraceae</taxon>
        <taxon>Spiribacter</taxon>
    </lineage>
</organism>
<gene>
    <name evidence="7" type="ORF">EV698_1884</name>
</gene>
<proteinExistence type="predicted"/>
<feature type="transmembrane region" description="Helical" evidence="6">
    <location>
        <begin position="378"/>
        <end position="396"/>
    </location>
</feature>
<accession>A0A4Q8D2M4</accession>
<keyword evidence="5 6" id="KW-0472">Membrane</keyword>
<dbReference type="EMBL" id="SHLI01000001">
    <property type="protein sequence ID" value="RZU99592.1"/>
    <property type="molecule type" value="Genomic_DNA"/>
</dbReference>
<reference evidence="7 8" key="1">
    <citation type="submission" date="2019-02" db="EMBL/GenBank/DDBJ databases">
        <title>Genomic Encyclopedia of Type Strains, Phase IV (KMG-IV): sequencing the most valuable type-strain genomes for metagenomic binning, comparative biology and taxonomic classification.</title>
        <authorList>
            <person name="Goeker M."/>
        </authorList>
    </citation>
    <scope>NUCLEOTIDE SEQUENCE [LARGE SCALE GENOMIC DNA]</scope>
    <source>
        <strain evidence="7 8">DSM 21056</strain>
    </source>
</reference>
<dbReference type="InterPro" id="IPR050833">
    <property type="entry name" value="Poly_Biosynth_Transport"/>
</dbReference>
<evidence type="ECO:0000256" key="4">
    <source>
        <dbReference type="ARBA" id="ARBA00022989"/>
    </source>
</evidence>
<protein>
    <submittedName>
        <fullName evidence="7">O-antigen/teichoic acid export membrane protein</fullName>
    </submittedName>
</protein>
<feature type="transmembrane region" description="Helical" evidence="6">
    <location>
        <begin position="402"/>
        <end position="419"/>
    </location>
</feature>
<feature type="transmembrane region" description="Helical" evidence="6">
    <location>
        <begin position="303"/>
        <end position="327"/>
    </location>
</feature>
<evidence type="ECO:0000256" key="6">
    <source>
        <dbReference type="SAM" id="Phobius"/>
    </source>
</evidence>
<evidence type="ECO:0000256" key="5">
    <source>
        <dbReference type="ARBA" id="ARBA00023136"/>
    </source>
</evidence>
<feature type="transmembrane region" description="Helical" evidence="6">
    <location>
        <begin position="93"/>
        <end position="115"/>
    </location>
</feature>
<feature type="transmembrane region" description="Helical" evidence="6">
    <location>
        <begin position="135"/>
        <end position="154"/>
    </location>
</feature>
<feature type="transmembrane region" description="Helical" evidence="6">
    <location>
        <begin position="58"/>
        <end position="81"/>
    </location>
</feature>
<comment type="subcellular location">
    <subcellularLocation>
        <location evidence="1">Cell membrane</location>
        <topology evidence="1">Multi-pass membrane protein</topology>
    </subcellularLocation>
</comment>
<dbReference type="Pfam" id="PF13440">
    <property type="entry name" value="Polysacc_synt_3"/>
    <property type="match status" value="1"/>
</dbReference>
<evidence type="ECO:0000256" key="2">
    <source>
        <dbReference type="ARBA" id="ARBA00022475"/>
    </source>
</evidence>
<dbReference type="PANTHER" id="PTHR30250:SF28">
    <property type="entry name" value="POLYSACCHARIDE BIOSYNTHESIS PROTEIN"/>
    <property type="match status" value="1"/>
</dbReference>
<evidence type="ECO:0000256" key="1">
    <source>
        <dbReference type="ARBA" id="ARBA00004651"/>
    </source>
</evidence>
<sequence>MQLLRMAAEKLKKTARRLLPRNRFARSVSILAGGTAAGQIIVVAASPILTRLYSPEDFGVLAVFASLLGILGVIASLRYQLAIPLPETDEEAANVTALSLVVVLGMALLTAVIAIPFRQPIADALNTPLLADYIWLLPLGLLLMGIYQVFNYWAIRNKAFGVLAQTKLTQSVGMVVVQIGGYALGPIALLIGRIVGQAAGIFSLSTTVINKHRGQFLEVTFSKLAGSTKNHRSFPLISTWSGLCSSGGSQLPPLLIAVILGPGAAGFYALTNRVLSLPVGVISKSMGDVFYGEAIEANKRESLGFLVVDIYSKMVAASLPIAAVLFFSAPEAFRLIFGEDWAKSGELASWMILWVFFQVVTTPLGKVFLILDRHGSALLFQLAFLVTTVISIIIGGLWFEDLIVLVAIMATGRSAVYCFRLGKILKISEERIRELWHPIFSNLPYAALCASPVIFSVNLLSETAYEKYIKFFLFCLSFLMSAVPLLKIFAKR</sequence>
<feature type="transmembrane region" description="Helical" evidence="6">
    <location>
        <begin position="347"/>
        <end position="371"/>
    </location>
</feature>
<feature type="transmembrane region" description="Helical" evidence="6">
    <location>
        <begin position="24"/>
        <end position="46"/>
    </location>
</feature>
<evidence type="ECO:0000256" key="3">
    <source>
        <dbReference type="ARBA" id="ARBA00022692"/>
    </source>
</evidence>
<keyword evidence="8" id="KW-1185">Reference proteome</keyword>
<dbReference type="Proteomes" id="UP000292298">
    <property type="component" value="Unassembled WGS sequence"/>
</dbReference>
<keyword evidence="4 6" id="KW-1133">Transmembrane helix</keyword>
<dbReference type="OrthoDB" id="3831435at2"/>
<feature type="transmembrane region" description="Helical" evidence="6">
    <location>
        <begin position="175"/>
        <end position="195"/>
    </location>
</feature>